<evidence type="ECO:0000313" key="12">
    <source>
        <dbReference type="Proteomes" id="UP000451565"/>
    </source>
</evidence>
<name>A0A843YWF1_9BURK</name>
<dbReference type="OrthoDB" id="9801510at2"/>
<sequence length="350" mass="37869">MKSIALLLTCFLCASAPVSFAASDITGAGSTAAAPLYIKWKAAYTGKIGNKVEYQSVGSSAGIKKMKENSVDFAASDAPMSLEELKKINMLAFPTVISGVVPFVNLPGVRVGELRLSAEILVGIYSGKITKWNDALIEKENPQLHLPNLTVVPLVRSDGSGTTFTFSDYLSRVSPEWKQKFGTNFTIAWPANVVAAKGSSGMVDVLKKTPGSIGYTEYAYIIENSLNYVQLKNHDGLYVKPNAASFRVALANSGWTKTGQFEEMLTDKAGAGSWPITGSTYIYVPRVTSQPERTASVLQFFTWAFMNGDLIADSLDFIRLPDLVQARVVHEIGSVVDTHGNKLHVEIGLN</sequence>
<dbReference type="PANTHER" id="PTHR42996:SF1">
    <property type="entry name" value="PHOSPHATE-BINDING PROTEIN PSTS"/>
    <property type="match status" value="1"/>
</dbReference>
<evidence type="ECO:0000256" key="6">
    <source>
        <dbReference type="ARBA" id="ARBA00022592"/>
    </source>
</evidence>
<proteinExistence type="inferred from homology"/>
<dbReference type="PIRSF" id="PIRSF002756">
    <property type="entry name" value="PstS"/>
    <property type="match status" value="1"/>
</dbReference>
<dbReference type="InterPro" id="IPR024370">
    <property type="entry name" value="PBP_domain"/>
</dbReference>
<evidence type="ECO:0000313" key="11">
    <source>
        <dbReference type="EMBL" id="MQR02307.1"/>
    </source>
</evidence>
<reference evidence="11 12" key="1">
    <citation type="submission" date="2019-10" db="EMBL/GenBank/DDBJ databases">
        <title>Glaciimonas soli sp. nov., a psychrophilic bacterium isolated from the forest soil of a high elevation mountain in Taiwan.</title>
        <authorList>
            <person name="Wang L.-T."/>
            <person name="Shieh W.Y."/>
        </authorList>
    </citation>
    <scope>NUCLEOTIDE SEQUENCE [LARGE SCALE GENOMIC DNA]</scope>
    <source>
        <strain evidence="11 12">GS1</strain>
    </source>
</reference>
<dbReference type="SUPFAM" id="SSF53850">
    <property type="entry name" value="Periplasmic binding protein-like II"/>
    <property type="match status" value="1"/>
</dbReference>
<feature type="chain" id="PRO_5032645780" description="Phosphate-binding protein PstS" evidence="9">
    <location>
        <begin position="22"/>
        <end position="350"/>
    </location>
</feature>
<dbReference type="GO" id="GO:0042301">
    <property type="term" value="F:phosphate ion binding"/>
    <property type="evidence" value="ECO:0007669"/>
    <property type="project" value="InterPro"/>
</dbReference>
<keyword evidence="12" id="KW-1185">Reference proteome</keyword>
<evidence type="ECO:0000256" key="4">
    <source>
        <dbReference type="ARBA" id="ARBA00021889"/>
    </source>
</evidence>
<dbReference type="Gene3D" id="3.40.190.10">
    <property type="entry name" value="Periplasmic binding protein-like II"/>
    <property type="match status" value="2"/>
</dbReference>
<evidence type="ECO:0000256" key="9">
    <source>
        <dbReference type="SAM" id="SignalP"/>
    </source>
</evidence>
<dbReference type="CDD" id="cd13565">
    <property type="entry name" value="PBP2_PstS"/>
    <property type="match status" value="1"/>
</dbReference>
<feature type="signal peptide" evidence="9">
    <location>
        <begin position="1"/>
        <end position="21"/>
    </location>
</feature>
<protein>
    <recommendedName>
        <fullName evidence="4 7">Phosphate-binding protein PstS</fullName>
    </recommendedName>
</protein>
<dbReference type="NCBIfam" id="TIGR00975">
    <property type="entry name" value="3a0107s03"/>
    <property type="match status" value="1"/>
</dbReference>
<comment type="function">
    <text evidence="1 7">Part of the ABC transporter complex PstSACB involved in phosphate import.</text>
</comment>
<comment type="similarity">
    <text evidence="2 7">Belongs to the PstS family.</text>
</comment>
<gene>
    <name evidence="11" type="primary">pstS</name>
    <name evidence="11" type="ORF">GEV47_16645</name>
</gene>
<accession>A0A843YWF1</accession>
<comment type="subunit">
    <text evidence="3 7">The complex is composed of two ATP-binding proteins (PstB), two transmembrane proteins (PstC and PstA) and a solute-binding protein (PstS).</text>
</comment>
<evidence type="ECO:0000256" key="1">
    <source>
        <dbReference type="ARBA" id="ARBA00002841"/>
    </source>
</evidence>
<keyword evidence="9" id="KW-0732">Signal</keyword>
<dbReference type="Proteomes" id="UP000451565">
    <property type="component" value="Unassembled WGS sequence"/>
</dbReference>
<keyword evidence="6 7" id="KW-0592">Phosphate transport</keyword>
<evidence type="ECO:0000256" key="3">
    <source>
        <dbReference type="ARBA" id="ARBA00011529"/>
    </source>
</evidence>
<evidence type="ECO:0000256" key="5">
    <source>
        <dbReference type="ARBA" id="ARBA00022448"/>
    </source>
</evidence>
<evidence type="ECO:0000256" key="8">
    <source>
        <dbReference type="PIRSR" id="PIRSR002756-1"/>
    </source>
</evidence>
<organism evidence="11 12">
    <name type="scientific">Glaciimonas soli</name>
    <dbReference type="NCBI Taxonomy" id="2590999"/>
    <lineage>
        <taxon>Bacteria</taxon>
        <taxon>Pseudomonadati</taxon>
        <taxon>Pseudomonadota</taxon>
        <taxon>Betaproteobacteria</taxon>
        <taxon>Burkholderiales</taxon>
        <taxon>Oxalobacteraceae</taxon>
        <taxon>Glaciimonas</taxon>
    </lineage>
</organism>
<feature type="binding site" evidence="8">
    <location>
        <position position="77"/>
    </location>
    <ligand>
        <name>phosphate</name>
        <dbReference type="ChEBI" id="CHEBI:43474"/>
    </ligand>
</feature>
<feature type="binding site" evidence="8">
    <location>
        <begin position="160"/>
        <end position="162"/>
    </location>
    <ligand>
        <name>phosphate</name>
        <dbReference type="ChEBI" id="CHEBI:43474"/>
    </ligand>
</feature>
<feature type="binding site" evidence="8">
    <location>
        <begin position="30"/>
        <end position="32"/>
    </location>
    <ligand>
        <name>phosphate</name>
        <dbReference type="ChEBI" id="CHEBI:43474"/>
    </ligand>
</feature>
<feature type="domain" description="PBP" evidence="10">
    <location>
        <begin position="17"/>
        <end position="305"/>
    </location>
</feature>
<dbReference type="Pfam" id="PF12849">
    <property type="entry name" value="PBP_like_2"/>
    <property type="match status" value="1"/>
</dbReference>
<dbReference type="GO" id="GO:0043190">
    <property type="term" value="C:ATP-binding cassette (ABC) transporter complex"/>
    <property type="evidence" value="ECO:0007669"/>
    <property type="project" value="InterPro"/>
</dbReference>
<dbReference type="AlphaFoldDB" id="A0A843YWF1"/>
<dbReference type="EMBL" id="WINI01000008">
    <property type="protein sequence ID" value="MQR02307.1"/>
    <property type="molecule type" value="Genomic_DNA"/>
</dbReference>
<keyword evidence="5 7" id="KW-0813">Transport</keyword>
<feature type="binding site" evidence="8">
    <location>
        <position position="59"/>
    </location>
    <ligand>
        <name>phosphate</name>
        <dbReference type="ChEBI" id="CHEBI:43474"/>
    </ligand>
</feature>
<comment type="caution">
    <text evidence="11">The sequence shown here is derived from an EMBL/GenBank/DDBJ whole genome shotgun (WGS) entry which is preliminary data.</text>
</comment>
<dbReference type="PANTHER" id="PTHR42996">
    <property type="entry name" value="PHOSPHATE-BINDING PROTEIN PSTS"/>
    <property type="match status" value="1"/>
</dbReference>
<dbReference type="GO" id="GO:0035435">
    <property type="term" value="P:phosphate ion transmembrane transport"/>
    <property type="evidence" value="ECO:0007669"/>
    <property type="project" value="InterPro"/>
</dbReference>
<dbReference type="InterPro" id="IPR005673">
    <property type="entry name" value="ABC_phos-bd_PstS"/>
</dbReference>
<evidence type="ECO:0000256" key="7">
    <source>
        <dbReference type="PIRNR" id="PIRNR002756"/>
    </source>
</evidence>
<dbReference type="InterPro" id="IPR050962">
    <property type="entry name" value="Phosphate-bind_PstS"/>
</dbReference>
<evidence type="ECO:0000256" key="2">
    <source>
        <dbReference type="ARBA" id="ARBA00008725"/>
    </source>
</evidence>
<evidence type="ECO:0000259" key="10">
    <source>
        <dbReference type="Pfam" id="PF12849"/>
    </source>
</evidence>